<name>A0A7J7Z5N3_MYOMY</name>
<dbReference type="PROSITE" id="PS51257">
    <property type="entry name" value="PROKAR_LIPOPROTEIN"/>
    <property type="match status" value="1"/>
</dbReference>
<protein>
    <submittedName>
        <fullName evidence="1">Uncharacterized protein</fullName>
    </submittedName>
</protein>
<sequence length="146" mass="15973">MKSCTGVWGPSAQPASSLNLGSLGGCPTANLGPIRQSDIALTIRDCWLLTAHLPASLPLTTLPACLITSNPSACLIASNHLAACLITPNCSPACLINPNHLCLCPYYGSFIWKDIRNDVWKVVRLSGLISILHFYYYRFEHFWLVN</sequence>
<dbReference type="EMBL" id="JABWUV010000003">
    <property type="protein sequence ID" value="KAF6369246.1"/>
    <property type="molecule type" value="Genomic_DNA"/>
</dbReference>
<dbReference type="Proteomes" id="UP000527355">
    <property type="component" value="Unassembled WGS sequence"/>
</dbReference>
<accession>A0A7J7Z5N3</accession>
<evidence type="ECO:0000313" key="2">
    <source>
        <dbReference type="Proteomes" id="UP000527355"/>
    </source>
</evidence>
<organism evidence="1 2">
    <name type="scientific">Myotis myotis</name>
    <name type="common">Greater mouse-eared bat</name>
    <name type="synonym">Vespertilio myotis</name>
    <dbReference type="NCBI Taxonomy" id="51298"/>
    <lineage>
        <taxon>Eukaryota</taxon>
        <taxon>Metazoa</taxon>
        <taxon>Chordata</taxon>
        <taxon>Craniata</taxon>
        <taxon>Vertebrata</taxon>
        <taxon>Euteleostomi</taxon>
        <taxon>Mammalia</taxon>
        <taxon>Eutheria</taxon>
        <taxon>Laurasiatheria</taxon>
        <taxon>Chiroptera</taxon>
        <taxon>Yangochiroptera</taxon>
        <taxon>Vespertilionidae</taxon>
        <taxon>Myotis</taxon>
    </lineage>
</organism>
<proteinExistence type="predicted"/>
<reference evidence="1 2" key="1">
    <citation type="journal article" date="2020" name="Nature">
        <title>Six reference-quality genomes reveal evolution of bat adaptations.</title>
        <authorList>
            <person name="Jebb D."/>
            <person name="Huang Z."/>
            <person name="Pippel M."/>
            <person name="Hughes G.M."/>
            <person name="Lavrichenko K."/>
            <person name="Devanna P."/>
            <person name="Winkler S."/>
            <person name="Jermiin L.S."/>
            <person name="Skirmuntt E.C."/>
            <person name="Katzourakis A."/>
            <person name="Burkitt-Gray L."/>
            <person name="Ray D.A."/>
            <person name="Sullivan K.A.M."/>
            <person name="Roscito J.G."/>
            <person name="Kirilenko B.M."/>
            <person name="Davalos L.M."/>
            <person name="Corthals A.P."/>
            <person name="Power M.L."/>
            <person name="Jones G."/>
            <person name="Ransome R.D."/>
            <person name="Dechmann D.K.N."/>
            <person name="Locatelli A.G."/>
            <person name="Puechmaille S.J."/>
            <person name="Fedrigo O."/>
            <person name="Jarvis E.D."/>
            <person name="Hiller M."/>
            <person name="Vernes S.C."/>
            <person name="Myers E.W."/>
            <person name="Teeling E.C."/>
        </authorList>
    </citation>
    <scope>NUCLEOTIDE SEQUENCE [LARGE SCALE GENOMIC DNA]</scope>
    <source>
        <strain evidence="1">MMyoMyo1</strain>
        <tissue evidence="1">Flight muscle</tissue>
    </source>
</reference>
<gene>
    <name evidence="1" type="ORF">mMyoMyo1_010624</name>
</gene>
<keyword evidence="2" id="KW-1185">Reference proteome</keyword>
<comment type="caution">
    <text evidence="1">The sequence shown here is derived from an EMBL/GenBank/DDBJ whole genome shotgun (WGS) entry which is preliminary data.</text>
</comment>
<evidence type="ECO:0000313" key="1">
    <source>
        <dbReference type="EMBL" id="KAF6369246.1"/>
    </source>
</evidence>
<dbReference type="AlphaFoldDB" id="A0A7J7Z5N3"/>